<reference evidence="1 2" key="1">
    <citation type="submission" date="2019-09" db="EMBL/GenBank/DDBJ databases">
        <title>Bird 10,000 Genomes (B10K) Project - Family phase.</title>
        <authorList>
            <person name="Zhang G."/>
        </authorList>
    </citation>
    <scope>NUCLEOTIDE SEQUENCE [LARGE SCALE GENOMIC DNA]</scope>
    <source>
        <strain evidence="1">B10K-DU-002-26</strain>
        <tissue evidence="1">Muscle</tissue>
    </source>
</reference>
<feature type="non-terminal residue" evidence="1">
    <location>
        <position position="1"/>
    </location>
</feature>
<evidence type="ECO:0000313" key="1">
    <source>
        <dbReference type="EMBL" id="NXR62115.1"/>
    </source>
</evidence>
<feature type="non-terminal residue" evidence="1">
    <location>
        <position position="876"/>
    </location>
</feature>
<dbReference type="GO" id="GO:1905168">
    <property type="term" value="P:positive regulation of double-strand break repair via homologous recombination"/>
    <property type="evidence" value="ECO:0007669"/>
    <property type="project" value="TreeGrafter"/>
</dbReference>
<proteinExistence type="predicted"/>
<dbReference type="AlphaFoldDB" id="A0A7L2MQ51"/>
<protein>
    <submittedName>
        <fullName evidence="1">FANCB protein</fullName>
    </submittedName>
</protein>
<dbReference type="PANTHER" id="PTHR28450:SF1">
    <property type="entry name" value="FANCONI ANEMIA GROUP B PROTEIN"/>
    <property type="match status" value="1"/>
</dbReference>
<gene>
    <name evidence="1" type="primary">Fancb</name>
    <name evidence="1" type="ORF">RHASIB_R03995</name>
</gene>
<dbReference type="GO" id="GO:0043240">
    <property type="term" value="C:Fanconi anaemia nuclear complex"/>
    <property type="evidence" value="ECO:0007669"/>
    <property type="project" value="InterPro"/>
</dbReference>
<organism evidence="1 2">
    <name type="scientific">Rhadina sibilatrix</name>
    <dbReference type="NCBI Taxonomy" id="2585818"/>
    <lineage>
        <taxon>Eukaryota</taxon>
        <taxon>Metazoa</taxon>
        <taxon>Chordata</taxon>
        <taxon>Craniata</taxon>
        <taxon>Vertebrata</taxon>
        <taxon>Euteleostomi</taxon>
        <taxon>Archelosauria</taxon>
        <taxon>Archosauria</taxon>
        <taxon>Dinosauria</taxon>
        <taxon>Saurischia</taxon>
        <taxon>Theropoda</taxon>
        <taxon>Coelurosauria</taxon>
        <taxon>Aves</taxon>
        <taxon>Neognathae</taxon>
        <taxon>Neoaves</taxon>
        <taxon>Telluraves</taxon>
        <taxon>Australaves</taxon>
        <taxon>Passeriformes</taxon>
        <taxon>Sylvioidea</taxon>
        <taxon>Phylloscopidae</taxon>
        <taxon>Rhadina</taxon>
    </lineage>
</organism>
<dbReference type="InterPro" id="IPR033333">
    <property type="entry name" value="FANCB"/>
</dbReference>
<keyword evidence="2" id="KW-1185">Reference proteome</keyword>
<dbReference type="Proteomes" id="UP000587697">
    <property type="component" value="Unassembled WGS sequence"/>
</dbReference>
<comment type="caution">
    <text evidence="1">The sequence shown here is derived from an EMBL/GenBank/DDBJ whole genome shotgun (WGS) entry which is preliminary data.</text>
</comment>
<sequence length="876" mass="97902">MLLSEQDQFLSYNGEVLVFQLSKSQHVEEAGDKTMSLCVRRMAFNRDSKLFVQKSSGVFSVGANHSKIEIICCSCTTDSRTGIILPCILMKKKKQNNIKYFLLLLHSSNQFEPSFYFKLDYELKEDIRLFAGPSLLWRHANKLFYISSNTCVVQSAPVQLSSVVWTGEIVGEGAVVLGIRTACLPETEDPDGFSVSDRAIWGSEFFGYAIQTQKMLTGTCFMPHAYSRVVSSVYVCKSERLKKELRISLVAITHKNQLIWFQNGVPKGVCELPYEKPCSVKPALTSSNDLLFVVSFASGNSCVVQRRDSLQVASKWQKVKCVLVDDFISSGSEQLLLLFKDDSNTDVLSTFKITDLGEVNYASGINYTHDTPAAEGLQENGLLTVRALETRLQAGWTSVRELQQHLGLQKRVILESCRALIDLVEERTHVLPNSKEVKCRRMGQITSEFCQAICLVSLWDDVENPADSLSKETSLASKVPEHFTEELWQRVVGDSLVVGVKLTESFYLSLSDVSLSLVMDQDFSSISPIIKCQSKIIKLNKAFSALAVSSSQIEPPSKKIKLDLQSKDDLKKEFPKRSSRIQLDGAKTVTAVTSLSALLAFHRVCCVVLLHARKQNHQNDGLQQSKKITVLCGKILLSLEDISNGRYSVKMLRDNSYCTGSMEDILAVLAVSVRFSFQIVSCDFTLTPVSSWLLGEMECTPFKECQDNIFSHKAGNVHGTIFNWALKNPFEGVLTIFCRNLTVLFQCLHSLARVLPPSCSVKLLRSGSKGVLTEHLALALEKEMLTLKNSLFLKETKAENSLTWGNESGRKINNAPLASLLDTEEGVQQFRKKIQNEREESVRSMNQTMNGALYQKMTLKIAEAQLSSDMIVWRLA</sequence>
<name>A0A7L2MQ51_9PASS</name>
<dbReference type="GO" id="GO:1990414">
    <property type="term" value="P:replication-born double-strand break repair via sister chromatid exchange"/>
    <property type="evidence" value="ECO:0007669"/>
    <property type="project" value="TreeGrafter"/>
</dbReference>
<accession>A0A7L2MQ51</accession>
<evidence type="ECO:0000313" key="2">
    <source>
        <dbReference type="Proteomes" id="UP000587697"/>
    </source>
</evidence>
<dbReference type="GO" id="GO:0036297">
    <property type="term" value="P:interstrand cross-link repair"/>
    <property type="evidence" value="ECO:0007669"/>
    <property type="project" value="InterPro"/>
</dbReference>
<dbReference type="EMBL" id="VWYO01010243">
    <property type="protein sequence ID" value="NXR62115.1"/>
    <property type="molecule type" value="Genomic_DNA"/>
</dbReference>
<dbReference type="GO" id="GO:2000042">
    <property type="term" value="P:negative regulation of double-strand break repair via homologous recombination"/>
    <property type="evidence" value="ECO:0007669"/>
    <property type="project" value="TreeGrafter"/>
</dbReference>
<dbReference type="PANTHER" id="PTHR28450">
    <property type="entry name" value="FANCONI ANEMIA GROUP B PROTEIN"/>
    <property type="match status" value="1"/>
</dbReference>